<feature type="domain" description="HTH cro/C1-type" evidence="2">
    <location>
        <begin position="33"/>
        <end position="88"/>
    </location>
</feature>
<dbReference type="CDD" id="cd00093">
    <property type="entry name" value="HTH_XRE"/>
    <property type="match status" value="1"/>
</dbReference>
<protein>
    <submittedName>
        <fullName evidence="3">Helix-turn-helix transcriptional regulator</fullName>
    </submittedName>
</protein>
<dbReference type="AlphaFoldDB" id="A0AB39KRY9"/>
<dbReference type="EMBL" id="CP158375">
    <property type="protein sequence ID" value="XDO96414.1"/>
    <property type="molecule type" value="Genomic_DNA"/>
</dbReference>
<dbReference type="InterPro" id="IPR010982">
    <property type="entry name" value="Lambda_DNA-bd_dom_sf"/>
</dbReference>
<name>A0AB39KRY9_9CAUL</name>
<dbReference type="Gene3D" id="1.10.260.40">
    <property type="entry name" value="lambda repressor-like DNA-binding domains"/>
    <property type="match status" value="1"/>
</dbReference>
<evidence type="ECO:0000313" key="3">
    <source>
        <dbReference type="EMBL" id="XDO96414.1"/>
    </source>
</evidence>
<dbReference type="RefSeq" id="WP_369059266.1">
    <property type="nucleotide sequence ID" value="NZ_CP158375.1"/>
</dbReference>
<evidence type="ECO:0000259" key="2">
    <source>
        <dbReference type="PROSITE" id="PS50943"/>
    </source>
</evidence>
<sequence length="119" mass="12852">MATRRASGGDAEAATPKKGDAARVARKAAGRWLSAQREAAGLTQAEVAERVGLRYYTFVSQVEGGYGRVPSEHFASWAKALGHDPYAFTKVLLSHYDPDVFRLLFPDEAPARQTAAAKS</sequence>
<reference evidence="3" key="1">
    <citation type="submission" date="2024-06" db="EMBL/GenBank/DDBJ databases">
        <title>Caulobacter inopinatus, sp. nov.</title>
        <authorList>
            <person name="Donachie S.P."/>
        </authorList>
    </citation>
    <scope>NUCLEOTIDE SEQUENCE</scope>
    <source>
        <strain evidence="3">73W</strain>
    </source>
</reference>
<gene>
    <name evidence="3" type="ORF">ABOZ73_16820</name>
</gene>
<dbReference type="GO" id="GO:0003677">
    <property type="term" value="F:DNA binding"/>
    <property type="evidence" value="ECO:0007669"/>
    <property type="project" value="InterPro"/>
</dbReference>
<dbReference type="SMART" id="SM00530">
    <property type="entry name" value="HTH_XRE"/>
    <property type="match status" value="1"/>
</dbReference>
<feature type="region of interest" description="Disordered" evidence="1">
    <location>
        <begin position="1"/>
        <end position="22"/>
    </location>
</feature>
<dbReference type="InterPro" id="IPR001387">
    <property type="entry name" value="Cro/C1-type_HTH"/>
</dbReference>
<dbReference type="PROSITE" id="PS50943">
    <property type="entry name" value="HTH_CROC1"/>
    <property type="match status" value="1"/>
</dbReference>
<evidence type="ECO:0000256" key="1">
    <source>
        <dbReference type="SAM" id="MobiDB-lite"/>
    </source>
</evidence>
<organism evidence="3">
    <name type="scientific">Caulobacter sp. 73W</name>
    <dbReference type="NCBI Taxonomy" id="3161137"/>
    <lineage>
        <taxon>Bacteria</taxon>
        <taxon>Pseudomonadati</taxon>
        <taxon>Pseudomonadota</taxon>
        <taxon>Alphaproteobacteria</taxon>
        <taxon>Caulobacterales</taxon>
        <taxon>Caulobacteraceae</taxon>
        <taxon>Caulobacter</taxon>
    </lineage>
</organism>
<dbReference type="SUPFAM" id="SSF47413">
    <property type="entry name" value="lambda repressor-like DNA-binding domains"/>
    <property type="match status" value="1"/>
</dbReference>
<accession>A0AB39KRY9</accession>
<proteinExistence type="predicted"/>